<dbReference type="AlphaFoldDB" id="A0A6N4SP39"/>
<keyword evidence="2" id="KW-1185">Reference proteome</keyword>
<dbReference type="Proteomes" id="UP000001822">
    <property type="component" value="Chromosome"/>
</dbReference>
<proteinExistence type="predicted"/>
<dbReference type="RefSeq" id="WP_011584133.1">
    <property type="nucleotide sequence ID" value="NZ_FPJX01000001.1"/>
</dbReference>
<dbReference type="KEGG" id="chu:CHU_0730"/>
<reference evidence="1 2" key="1">
    <citation type="journal article" date="2007" name="Appl. Environ. Microbiol.">
        <title>Genome sequence of the cellulolytic gliding bacterium Cytophaga hutchinsonii.</title>
        <authorList>
            <person name="Xie G."/>
            <person name="Bruce D.C."/>
            <person name="Challacombe J.F."/>
            <person name="Chertkov O."/>
            <person name="Detter J.C."/>
            <person name="Gilna P."/>
            <person name="Han C.S."/>
            <person name="Lucas S."/>
            <person name="Misra M."/>
            <person name="Myers G.L."/>
            <person name="Richardson P."/>
            <person name="Tapia R."/>
            <person name="Thayer N."/>
            <person name="Thompson L.S."/>
            <person name="Brettin T.S."/>
            <person name="Henrissat B."/>
            <person name="Wilson D.B."/>
            <person name="McBride M.J."/>
        </authorList>
    </citation>
    <scope>NUCLEOTIDE SEQUENCE [LARGE SCALE GENOMIC DNA]</scope>
    <source>
        <strain evidence="2">ATCC 33406 / DSM 1761 / CIP 103989 / NBRC 15051 / NCIMB 9469 / D465</strain>
    </source>
</reference>
<sequence>MAIKNSRLILTVSFLHADMLYKSIGSFSARVTSEDELKPHHLQTPVDAWLGGMLAGY</sequence>
<dbReference type="EMBL" id="CP000383">
    <property type="protein sequence ID" value="ABG58017.1"/>
    <property type="molecule type" value="Genomic_DNA"/>
</dbReference>
<name>A0A6N4SP39_CYTH3</name>
<organism evidence="1 2">
    <name type="scientific">Cytophaga hutchinsonii (strain ATCC 33406 / DSM 1761 / CIP 103989 / NBRC 15051 / NCIMB 9469 / D465)</name>
    <dbReference type="NCBI Taxonomy" id="269798"/>
    <lineage>
        <taxon>Bacteria</taxon>
        <taxon>Pseudomonadati</taxon>
        <taxon>Bacteroidota</taxon>
        <taxon>Cytophagia</taxon>
        <taxon>Cytophagales</taxon>
        <taxon>Cytophagaceae</taxon>
        <taxon>Cytophaga</taxon>
    </lineage>
</organism>
<accession>A0A6N4SP39</accession>
<protein>
    <submittedName>
        <fullName evidence="1">Uncharacterized protein</fullName>
    </submittedName>
</protein>
<gene>
    <name evidence="1" type="ordered locus">CHU_0730</name>
</gene>
<evidence type="ECO:0000313" key="2">
    <source>
        <dbReference type="Proteomes" id="UP000001822"/>
    </source>
</evidence>
<evidence type="ECO:0000313" key="1">
    <source>
        <dbReference type="EMBL" id="ABG58017.1"/>
    </source>
</evidence>